<dbReference type="InterPro" id="IPR043128">
    <property type="entry name" value="Rev_trsase/Diguanyl_cyclase"/>
</dbReference>
<dbReference type="SUPFAM" id="SSF141868">
    <property type="entry name" value="EAL domain-like"/>
    <property type="match status" value="1"/>
</dbReference>
<dbReference type="PANTHER" id="PTHR33121">
    <property type="entry name" value="CYCLIC DI-GMP PHOSPHODIESTERASE PDEF"/>
    <property type="match status" value="1"/>
</dbReference>
<feature type="domain" description="GGDEF" evidence="2">
    <location>
        <begin position="25"/>
        <end position="156"/>
    </location>
</feature>
<feature type="domain" description="EAL" evidence="1">
    <location>
        <begin position="165"/>
        <end position="420"/>
    </location>
</feature>
<evidence type="ECO:0008006" key="5">
    <source>
        <dbReference type="Google" id="ProtNLM"/>
    </source>
</evidence>
<dbReference type="PATRIC" id="fig|656179.3.peg.5286"/>
<dbReference type="InterPro" id="IPR050706">
    <property type="entry name" value="Cyclic-di-GMP_PDE-like"/>
</dbReference>
<dbReference type="PROSITE" id="PS50883">
    <property type="entry name" value="EAL"/>
    <property type="match status" value="1"/>
</dbReference>
<dbReference type="RefSeq" id="WP_047909325.1">
    <property type="nucleotide sequence ID" value="NZ_CP011808.2"/>
</dbReference>
<dbReference type="SUPFAM" id="SSF55073">
    <property type="entry name" value="Nucleotide cyclase"/>
    <property type="match status" value="1"/>
</dbReference>
<dbReference type="Proteomes" id="UP000035651">
    <property type="component" value="Plasmid pPF72-1"/>
</dbReference>
<reference evidence="3" key="1">
    <citation type="submission" date="2016-06" db="EMBL/GenBank/DDBJ databases">
        <title>Complete Genome Sequence of Pandoraea faecigallinarum DSM-23572.</title>
        <authorList>
            <person name="Yong D."/>
            <person name="Ee R."/>
            <person name="Lim Y.-L."/>
            <person name="Yin W.-F."/>
            <person name="Chan K.-G."/>
        </authorList>
    </citation>
    <scope>NUCLEOTIDE SEQUENCE</scope>
    <source>
        <strain evidence="3">DSM 23572</strain>
        <plasmid evidence="3">pPF72-1</plasmid>
    </source>
</reference>
<protein>
    <recommendedName>
        <fullName evidence="5">EAL domain-containing protein</fullName>
    </recommendedName>
</protein>
<dbReference type="Pfam" id="PF00990">
    <property type="entry name" value="GGDEF"/>
    <property type="match status" value="1"/>
</dbReference>
<dbReference type="CDD" id="cd01948">
    <property type="entry name" value="EAL"/>
    <property type="match status" value="1"/>
</dbReference>
<accession>A0A0H3WZ04</accession>
<keyword evidence="3" id="KW-0614">Plasmid</keyword>
<keyword evidence="4" id="KW-1185">Reference proteome</keyword>
<evidence type="ECO:0000259" key="2">
    <source>
        <dbReference type="PROSITE" id="PS50887"/>
    </source>
</evidence>
<dbReference type="GO" id="GO:0071111">
    <property type="term" value="F:cyclic-guanylate-specific phosphodiesterase activity"/>
    <property type="evidence" value="ECO:0007669"/>
    <property type="project" value="InterPro"/>
</dbReference>
<dbReference type="Pfam" id="PF00563">
    <property type="entry name" value="EAL"/>
    <property type="match status" value="1"/>
</dbReference>
<sequence>MGLLDHGDFQSELSAALGTPQSAGAPFAVFTIRLRRVRRIRLALGDAVADSLLLEAAFRLSTLIAGTSMAHLEGELFCFYRTQSGEDEARQFARELLAAFHTPLHTHGMDVVIGINVGVSIAQAGMNGAQALMRQSRCALDRAAAGGEYSMEIYTPRLQASAARRLTLEIALRQAIESNIGLSVHYQPKVGLTSRKLYGVEALCRWNCPPLGAVPADEFIPVAEESDLIEMLGWRVLDQVCQQLLGWGASGFVLPCVSINLSARQLSNSDLPSKILQCTSRHGLVPSLFEFEVTESAIVEDINVAATTLARFRSLGFRIALDDFGAAHSNLHYLRKLPLDSLKIDKQFVDDLSAEGKGEALCRAMFLMADMLKLPVIVEGIETEAQCATLSRLGFEWGQGYYFSAPLPSEALAQRWLTRR</sequence>
<dbReference type="InterPro" id="IPR001633">
    <property type="entry name" value="EAL_dom"/>
</dbReference>
<dbReference type="OrthoDB" id="9813903at2"/>
<proteinExistence type="predicted"/>
<evidence type="ECO:0000313" key="3">
    <source>
        <dbReference type="EMBL" id="AKM33364.1"/>
    </source>
</evidence>
<evidence type="ECO:0000313" key="4">
    <source>
        <dbReference type="Proteomes" id="UP000035651"/>
    </source>
</evidence>
<dbReference type="KEGG" id="pfg:AB870_24590"/>
<name>A0A0H3WZ04_9BURK</name>
<dbReference type="SMART" id="SM00267">
    <property type="entry name" value="GGDEF"/>
    <property type="match status" value="1"/>
</dbReference>
<dbReference type="InterPro" id="IPR000160">
    <property type="entry name" value="GGDEF_dom"/>
</dbReference>
<dbReference type="InterPro" id="IPR029787">
    <property type="entry name" value="Nucleotide_cyclase"/>
</dbReference>
<dbReference type="SMART" id="SM00052">
    <property type="entry name" value="EAL"/>
    <property type="match status" value="1"/>
</dbReference>
<organism evidence="3 4">
    <name type="scientific">Pandoraea faecigallinarum</name>
    <dbReference type="NCBI Taxonomy" id="656179"/>
    <lineage>
        <taxon>Bacteria</taxon>
        <taxon>Pseudomonadati</taxon>
        <taxon>Pseudomonadota</taxon>
        <taxon>Betaproteobacteria</taxon>
        <taxon>Burkholderiales</taxon>
        <taxon>Burkholderiaceae</taxon>
        <taxon>Pandoraea</taxon>
    </lineage>
</organism>
<evidence type="ECO:0000259" key="1">
    <source>
        <dbReference type="PROSITE" id="PS50883"/>
    </source>
</evidence>
<dbReference type="InterPro" id="IPR035919">
    <property type="entry name" value="EAL_sf"/>
</dbReference>
<gene>
    <name evidence="3" type="ORF">AB870_24590</name>
</gene>
<geneLocation type="plasmid" evidence="3 4">
    <name>pPF72-1</name>
</geneLocation>
<dbReference type="PROSITE" id="PS50887">
    <property type="entry name" value="GGDEF"/>
    <property type="match status" value="1"/>
</dbReference>
<dbReference type="EMBL" id="CP011808">
    <property type="protein sequence ID" value="AKM33364.1"/>
    <property type="molecule type" value="Genomic_DNA"/>
</dbReference>
<dbReference type="Gene3D" id="3.30.70.270">
    <property type="match status" value="1"/>
</dbReference>
<dbReference type="PANTHER" id="PTHR33121:SF70">
    <property type="entry name" value="SIGNALING PROTEIN YKOW"/>
    <property type="match status" value="1"/>
</dbReference>
<dbReference type="Gene3D" id="3.20.20.450">
    <property type="entry name" value="EAL domain"/>
    <property type="match status" value="1"/>
</dbReference>
<dbReference type="AlphaFoldDB" id="A0A0H3WZ04"/>